<dbReference type="Proteomes" id="UP000749559">
    <property type="component" value="Unassembled WGS sequence"/>
</dbReference>
<evidence type="ECO:0000256" key="9">
    <source>
        <dbReference type="RuleBase" id="RU367011"/>
    </source>
</evidence>
<sequence length="321" mass="36873">MFTGHSPLQNVKVQAGFTRIRVEGHDMPHHNNQSNHQKHRSHPQGHHHDPQHQDGASGADHDWGYKGKFGVNHWNDFCSTLSKHEEAHRQSPIDIAIKTAQHHKELKPINTKGFEDIKDGLLLKNNGHTAHLDLSACGYELTEGHLNGTYQSVQMHLHWGSESTRGSEHTIDGKQYAAELHVVFKHLGKKHSGKDLAVLGFLIDVSETDNRLWEHFLSHLPKITHQDMETKVDNFNLRSLLPDDLDHFFRYHGSLTTPPCSQTVNWTLYRDTIKLSERQLNIFRQNMKENKISDANERPMVDNFRPVQPLDGRNIHCTMEI</sequence>
<protein>
    <recommendedName>
        <fullName evidence="3 9">Carbonic anhydrase</fullName>
        <ecNumber evidence="3 9">4.2.1.1</ecNumber>
    </recommendedName>
</protein>
<dbReference type="GO" id="GO:0005886">
    <property type="term" value="C:plasma membrane"/>
    <property type="evidence" value="ECO:0007669"/>
    <property type="project" value="TreeGrafter"/>
</dbReference>
<dbReference type="GO" id="GO:0008270">
    <property type="term" value="F:zinc ion binding"/>
    <property type="evidence" value="ECO:0007669"/>
    <property type="project" value="UniProtKB-UniRule"/>
</dbReference>
<dbReference type="EC" id="4.2.1.1" evidence="3 9"/>
<dbReference type="SUPFAM" id="SSF51069">
    <property type="entry name" value="Carbonic anhydrase"/>
    <property type="match status" value="1"/>
</dbReference>
<evidence type="ECO:0000313" key="12">
    <source>
        <dbReference type="Proteomes" id="UP000749559"/>
    </source>
</evidence>
<keyword evidence="7 9" id="KW-0456">Lyase</keyword>
<evidence type="ECO:0000256" key="5">
    <source>
        <dbReference type="ARBA" id="ARBA00022833"/>
    </source>
</evidence>
<evidence type="ECO:0000256" key="8">
    <source>
        <dbReference type="ARBA" id="ARBA00048348"/>
    </source>
</evidence>
<name>A0A8J1TKX0_OWEFU</name>
<feature type="region of interest" description="Disordered" evidence="10">
    <location>
        <begin position="25"/>
        <end position="62"/>
    </location>
</feature>
<dbReference type="PROSITE" id="PS00162">
    <property type="entry name" value="ALPHA_CA_1"/>
    <property type="match status" value="1"/>
</dbReference>
<keyword evidence="4 9" id="KW-0479">Metal-binding</keyword>
<dbReference type="InterPro" id="IPR018338">
    <property type="entry name" value="Carbonic_anhydrase_a-class_CS"/>
</dbReference>
<keyword evidence="5 9" id="KW-0862">Zinc</keyword>
<dbReference type="Pfam" id="PF00194">
    <property type="entry name" value="Carb_anhydrase"/>
    <property type="match status" value="1"/>
</dbReference>
<evidence type="ECO:0000256" key="2">
    <source>
        <dbReference type="ARBA" id="ARBA00010718"/>
    </source>
</evidence>
<dbReference type="InterPro" id="IPR023561">
    <property type="entry name" value="Carbonic_anhydrase_a-class"/>
</dbReference>
<feature type="compositionally biased region" description="Basic residues" evidence="10">
    <location>
        <begin position="36"/>
        <end position="45"/>
    </location>
</feature>
<accession>A0A8J1TKX0</accession>
<dbReference type="PROSITE" id="PS51144">
    <property type="entry name" value="ALPHA_CA_2"/>
    <property type="match status" value="1"/>
</dbReference>
<gene>
    <name evidence="11" type="ORF">OFUS_LOCUS25628</name>
</gene>
<evidence type="ECO:0000256" key="10">
    <source>
        <dbReference type="SAM" id="MobiDB-lite"/>
    </source>
</evidence>
<evidence type="ECO:0000256" key="6">
    <source>
        <dbReference type="ARBA" id="ARBA00023180"/>
    </source>
</evidence>
<dbReference type="Gene3D" id="3.10.200.10">
    <property type="entry name" value="Alpha carbonic anhydrase"/>
    <property type="match status" value="1"/>
</dbReference>
<evidence type="ECO:0000313" key="11">
    <source>
        <dbReference type="EMBL" id="CAH1801893.1"/>
    </source>
</evidence>
<dbReference type="OrthoDB" id="429145at2759"/>
<dbReference type="InterPro" id="IPR036398">
    <property type="entry name" value="CA_dom_sf"/>
</dbReference>
<dbReference type="FunFam" id="3.10.200.10:FF:000003">
    <property type="entry name" value="Carbonic anhydrase 12"/>
    <property type="match status" value="1"/>
</dbReference>
<keyword evidence="12" id="KW-1185">Reference proteome</keyword>
<comment type="cofactor">
    <cofactor evidence="9">
        <name>Zn(2+)</name>
        <dbReference type="ChEBI" id="CHEBI:29105"/>
    </cofactor>
</comment>
<evidence type="ECO:0000256" key="4">
    <source>
        <dbReference type="ARBA" id="ARBA00022723"/>
    </source>
</evidence>
<dbReference type="GO" id="GO:0004089">
    <property type="term" value="F:carbonate dehydratase activity"/>
    <property type="evidence" value="ECO:0007669"/>
    <property type="project" value="UniProtKB-UniRule"/>
</dbReference>
<evidence type="ECO:0000256" key="7">
    <source>
        <dbReference type="ARBA" id="ARBA00023239"/>
    </source>
</evidence>
<comment type="similarity">
    <text evidence="2 9">Belongs to the alpha-carbonic anhydrase family.</text>
</comment>
<comment type="catalytic activity">
    <reaction evidence="8 9">
        <text>hydrogencarbonate + H(+) = CO2 + H2O</text>
        <dbReference type="Rhea" id="RHEA:10748"/>
        <dbReference type="ChEBI" id="CHEBI:15377"/>
        <dbReference type="ChEBI" id="CHEBI:15378"/>
        <dbReference type="ChEBI" id="CHEBI:16526"/>
        <dbReference type="ChEBI" id="CHEBI:17544"/>
        <dbReference type="EC" id="4.2.1.1"/>
    </reaction>
</comment>
<evidence type="ECO:0000256" key="1">
    <source>
        <dbReference type="ARBA" id="ARBA00002904"/>
    </source>
</evidence>
<comment type="function">
    <text evidence="1 9">Reversible hydration of carbon dioxide.</text>
</comment>
<comment type="caution">
    <text evidence="11">The sequence shown here is derived from an EMBL/GenBank/DDBJ whole genome shotgun (WGS) entry which is preliminary data.</text>
</comment>
<dbReference type="PANTHER" id="PTHR18952">
    <property type="entry name" value="CARBONIC ANHYDRASE"/>
    <property type="match status" value="1"/>
</dbReference>
<proteinExistence type="inferred from homology"/>
<reference evidence="11" key="1">
    <citation type="submission" date="2022-03" db="EMBL/GenBank/DDBJ databases">
        <authorList>
            <person name="Martin C."/>
        </authorList>
    </citation>
    <scope>NUCLEOTIDE SEQUENCE</scope>
</reference>
<dbReference type="SMART" id="SM01057">
    <property type="entry name" value="Carb_anhydrase"/>
    <property type="match status" value="1"/>
</dbReference>
<dbReference type="PANTHER" id="PTHR18952:SF265">
    <property type="entry name" value="CARBONIC ANHYDRASE"/>
    <property type="match status" value="1"/>
</dbReference>
<dbReference type="EMBL" id="CAIIXF020000012">
    <property type="protein sequence ID" value="CAH1801893.1"/>
    <property type="molecule type" value="Genomic_DNA"/>
</dbReference>
<dbReference type="CDD" id="cd00326">
    <property type="entry name" value="alpha_CA"/>
    <property type="match status" value="1"/>
</dbReference>
<keyword evidence="6" id="KW-0325">Glycoprotein</keyword>
<evidence type="ECO:0000256" key="3">
    <source>
        <dbReference type="ARBA" id="ARBA00012925"/>
    </source>
</evidence>
<dbReference type="AlphaFoldDB" id="A0A8J1TKX0"/>
<organism evidence="11 12">
    <name type="scientific">Owenia fusiformis</name>
    <name type="common">Polychaete worm</name>
    <dbReference type="NCBI Taxonomy" id="6347"/>
    <lineage>
        <taxon>Eukaryota</taxon>
        <taxon>Metazoa</taxon>
        <taxon>Spiralia</taxon>
        <taxon>Lophotrochozoa</taxon>
        <taxon>Annelida</taxon>
        <taxon>Polychaeta</taxon>
        <taxon>Sedentaria</taxon>
        <taxon>Canalipalpata</taxon>
        <taxon>Sabellida</taxon>
        <taxon>Oweniida</taxon>
        <taxon>Oweniidae</taxon>
        <taxon>Owenia</taxon>
    </lineage>
</organism>
<dbReference type="InterPro" id="IPR001148">
    <property type="entry name" value="CA_dom"/>
</dbReference>